<dbReference type="PANTHER" id="PTHR43689">
    <property type="entry name" value="HYDROLASE"/>
    <property type="match status" value="1"/>
</dbReference>
<comment type="caution">
    <text evidence="2">The sequence shown here is derived from an EMBL/GenBank/DDBJ whole genome shotgun (WGS) entry which is preliminary data.</text>
</comment>
<proteinExistence type="predicted"/>
<dbReference type="RefSeq" id="WP_237868122.1">
    <property type="nucleotide sequence ID" value="NZ_JAKLTR010000001.1"/>
</dbReference>
<feature type="domain" description="AB hydrolase-1" evidence="1">
    <location>
        <begin position="44"/>
        <end position="169"/>
    </location>
</feature>
<keyword evidence="3" id="KW-1185">Reference proteome</keyword>
<organism evidence="2 3">
    <name type="scientific">Terrimonas ginsenosidimutans</name>
    <dbReference type="NCBI Taxonomy" id="2908004"/>
    <lineage>
        <taxon>Bacteria</taxon>
        <taxon>Pseudomonadati</taxon>
        <taxon>Bacteroidota</taxon>
        <taxon>Chitinophagia</taxon>
        <taxon>Chitinophagales</taxon>
        <taxon>Chitinophagaceae</taxon>
        <taxon>Terrimonas</taxon>
    </lineage>
</organism>
<protein>
    <submittedName>
        <fullName evidence="2">Alpha/beta hydrolase</fullName>
    </submittedName>
</protein>
<dbReference type="Gene3D" id="3.40.50.1820">
    <property type="entry name" value="alpha/beta hydrolase"/>
    <property type="match status" value="1"/>
</dbReference>
<dbReference type="EMBL" id="JAKLTR010000001">
    <property type="protein sequence ID" value="MCG2612895.1"/>
    <property type="molecule type" value="Genomic_DNA"/>
</dbReference>
<sequence length="258" mass="29305">MQNRWSDQKAQRIFQAKKIPLGIHDTLIGNRHLHYAITGSDSLPALVFIHGSPGSWMNYSRYMWDSLMLKKFRMISIDRPGFGHSDFGKAVHLQEQTALILPVLKSLKNGQPMYLCGHSMGGPVVVDLASKEPGLFKKVIIVAGALDINQEAKETWRHIMNVRPLYWLLPGAFAPSNTELLYLKKDLVQLQLSFDKVKSDILFIHGDEDTWVSIKNIGYGQQKMINAGNIQADTIFGADHMIPWKNQEKFREILLSLH</sequence>
<dbReference type="GO" id="GO:0016787">
    <property type="term" value="F:hydrolase activity"/>
    <property type="evidence" value="ECO:0007669"/>
    <property type="project" value="UniProtKB-KW"/>
</dbReference>
<dbReference type="InterPro" id="IPR000073">
    <property type="entry name" value="AB_hydrolase_1"/>
</dbReference>
<dbReference type="PRINTS" id="PR00111">
    <property type="entry name" value="ABHYDROLASE"/>
</dbReference>
<evidence type="ECO:0000313" key="3">
    <source>
        <dbReference type="Proteomes" id="UP001165367"/>
    </source>
</evidence>
<keyword evidence="2" id="KW-0378">Hydrolase</keyword>
<gene>
    <name evidence="2" type="ORF">LZZ85_01340</name>
</gene>
<dbReference type="Pfam" id="PF00561">
    <property type="entry name" value="Abhydrolase_1"/>
    <property type="match status" value="1"/>
</dbReference>
<accession>A0ABS9KKP0</accession>
<dbReference type="PANTHER" id="PTHR43689:SF8">
    <property type="entry name" value="ALPHA_BETA-HYDROLASES SUPERFAMILY PROTEIN"/>
    <property type="match status" value="1"/>
</dbReference>
<evidence type="ECO:0000259" key="1">
    <source>
        <dbReference type="Pfam" id="PF00561"/>
    </source>
</evidence>
<name>A0ABS9KKP0_9BACT</name>
<dbReference type="Proteomes" id="UP001165367">
    <property type="component" value="Unassembled WGS sequence"/>
</dbReference>
<reference evidence="2" key="1">
    <citation type="submission" date="2022-01" db="EMBL/GenBank/DDBJ databases">
        <authorList>
            <person name="Jo J.-H."/>
            <person name="Im W.-T."/>
        </authorList>
    </citation>
    <scope>NUCLEOTIDE SEQUENCE</scope>
    <source>
        <strain evidence="2">NA20</strain>
    </source>
</reference>
<dbReference type="InterPro" id="IPR029058">
    <property type="entry name" value="AB_hydrolase_fold"/>
</dbReference>
<evidence type="ECO:0000313" key="2">
    <source>
        <dbReference type="EMBL" id="MCG2612895.1"/>
    </source>
</evidence>
<dbReference type="SUPFAM" id="SSF53474">
    <property type="entry name" value="alpha/beta-Hydrolases"/>
    <property type="match status" value="1"/>
</dbReference>